<sequence length="181" mass="18778">MQFVYGSIALLCVCVLTFNSVDARSMGAYVDNDESSEMERRDLYEALTDALLARSSRHFLKSGARKRQGGSGSGSGSGDLGSGSGNLGSGSGNLGSGSGNLGSGSGDLGSGFGDLGSGFGDLGSLFGGYSSGWEMLASLLGGSGSGFSKRRHFNPVANYKRQKQYYHKRNYDGGYNGDLED</sequence>
<feature type="signal peptide" evidence="2">
    <location>
        <begin position="1"/>
        <end position="23"/>
    </location>
</feature>
<name>A0A815MQK7_ADIRI</name>
<protein>
    <submittedName>
        <fullName evidence="4">Uncharacterized protein</fullName>
    </submittedName>
</protein>
<dbReference type="AlphaFoldDB" id="A0A815MQK7"/>
<accession>A0A815MQK7</accession>
<keyword evidence="2" id="KW-0732">Signal</keyword>
<evidence type="ECO:0000313" key="5">
    <source>
        <dbReference type="Proteomes" id="UP000663828"/>
    </source>
</evidence>
<organism evidence="4 5">
    <name type="scientific">Adineta ricciae</name>
    <name type="common">Rotifer</name>
    <dbReference type="NCBI Taxonomy" id="249248"/>
    <lineage>
        <taxon>Eukaryota</taxon>
        <taxon>Metazoa</taxon>
        <taxon>Spiralia</taxon>
        <taxon>Gnathifera</taxon>
        <taxon>Rotifera</taxon>
        <taxon>Eurotatoria</taxon>
        <taxon>Bdelloidea</taxon>
        <taxon>Adinetida</taxon>
        <taxon>Adinetidae</taxon>
        <taxon>Adineta</taxon>
    </lineage>
</organism>
<gene>
    <name evidence="3" type="ORF">EDS130_LOCUS9752</name>
    <name evidence="4" type="ORF">XAT740_LOCUS35435</name>
</gene>
<dbReference type="Proteomes" id="UP000663852">
    <property type="component" value="Unassembled WGS sequence"/>
</dbReference>
<evidence type="ECO:0000256" key="1">
    <source>
        <dbReference type="SAM" id="MobiDB-lite"/>
    </source>
</evidence>
<dbReference type="EMBL" id="CAJNOR010003548">
    <property type="protein sequence ID" value="CAF1424710.1"/>
    <property type="molecule type" value="Genomic_DNA"/>
</dbReference>
<feature type="chain" id="PRO_5036412011" evidence="2">
    <location>
        <begin position="24"/>
        <end position="181"/>
    </location>
</feature>
<evidence type="ECO:0000256" key="2">
    <source>
        <dbReference type="SAM" id="SignalP"/>
    </source>
</evidence>
<dbReference type="EMBL" id="CAJNOJ010000033">
    <property type="protein sequence ID" value="CAF0900414.1"/>
    <property type="molecule type" value="Genomic_DNA"/>
</dbReference>
<reference evidence="4" key="1">
    <citation type="submission" date="2021-02" db="EMBL/GenBank/DDBJ databases">
        <authorList>
            <person name="Nowell W R."/>
        </authorList>
    </citation>
    <scope>NUCLEOTIDE SEQUENCE</scope>
</reference>
<feature type="compositionally biased region" description="Gly residues" evidence="1">
    <location>
        <begin position="69"/>
        <end position="99"/>
    </location>
</feature>
<feature type="region of interest" description="Disordered" evidence="1">
    <location>
        <begin position="61"/>
        <end position="99"/>
    </location>
</feature>
<evidence type="ECO:0000313" key="4">
    <source>
        <dbReference type="EMBL" id="CAF1424710.1"/>
    </source>
</evidence>
<evidence type="ECO:0000313" key="3">
    <source>
        <dbReference type="EMBL" id="CAF0900414.1"/>
    </source>
</evidence>
<comment type="caution">
    <text evidence="4">The sequence shown here is derived from an EMBL/GenBank/DDBJ whole genome shotgun (WGS) entry which is preliminary data.</text>
</comment>
<proteinExistence type="predicted"/>
<keyword evidence="5" id="KW-1185">Reference proteome</keyword>
<dbReference type="Proteomes" id="UP000663828">
    <property type="component" value="Unassembled WGS sequence"/>
</dbReference>